<gene>
    <name evidence="3" type="ORF">ENT17_11910</name>
</gene>
<dbReference type="PANTHER" id="PTHR46268">
    <property type="entry name" value="STRESS RESPONSE PROTEIN NHAX"/>
    <property type="match status" value="1"/>
</dbReference>
<dbReference type="EMBL" id="DSXR01000120">
    <property type="protein sequence ID" value="HGS88302.1"/>
    <property type="molecule type" value="Genomic_DNA"/>
</dbReference>
<proteinExistence type="inferred from homology"/>
<protein>
    <submittedName>
        <fullName evidence="3">Universal stress protein</fullName>
    </submittedName>
</protein>
<comment type="caution">
    <text evidence="3">The sequence shown here is derived from an EMBL/GenBank/DDBJ whole genome shotgun (WGS) entry which is preliminary data.</text>
</comment>
<evidence type="ECO:0000256" key="1">
    <source>
        <dbReference type="ARBA" id="ARBA00008791"/>
    </source>
</evidence>
<accession>A0A7C4L104</accession>
<organism evidence="3">
    <name type="scientific">Bellilinea caldifistulae</name>
    <dbReference type="NCBI Taxonomy" id="360411"/>
    <lineage>
        <taxon>Bacteria</taxon>
        <taxon>Bacillati</taxon>
        <taxon>Chloroflexota</taxon>
        <taxon>Anaerolineae</taxon>
        <taxon>Anaerolineales</taxon>
        <taxon>Anaerolineaceae</taxon>
        <taxon>Bellilinea</taxon>
    </lineage>
</organism>
<dbReference type="Gene3D" id="3.40.50.620">
    <property type="entry name" value="HUPs"/>
    <property type="match status" value="2"/>
</dbReference>
<reference evidence="3" key="1">
    <citation type="journal article" date="2020" name="mSystems">
        <title>Genome- and Community-Level Interaction Insights into Carbon Utilization and Element Cycling Functions of Hydrothermarchaeota in Hydrothermal Sediment.</title>
        <authorList>
            <person name="Zhou Z."/>
            <person name="Liu Y."/>
            <person name="Xu W."/>
            <person name="Pan J."/>
            <person name="Luo Z.H."/>
            <person name="Li M."/>
        </authorList>
    </citation>
    <scope>NUCLEOTIDE SEQUENCE [LARGE SCALE GENOMIC DNA]</scope>
    <source>
        <strain evidence="3">SpSt-556</strain>
    </source>
</reference>
<sequence length="281" mass="31510">MNDLPPLLIALQSDHPSFPALEYGESLAKLLRTPVRLLCVRQRGSSSLLEEQAQRSALALKEVDVAVEIRWAEGDLVKAVLREINQMPEAMLVISDKYRPIWRRWVRFGRFRRLQASLSSPILRVRDACWPLHNIIVCSGGLPYTKPVERLATRMAKTAGARLTFLHVVEPVMLDYPLAKEIHSHWEHLLQTDTPQARHLKQALDFAEQNGVEARVVVRHGLILHEILDEIRSGGYDLVGMGSTYSSTSLSRLFRPDVTALVSAAVDCPLLTQRGSAENSG</sequence>
<dbReference type="CDD" id="cd00293">
    <property type="entry name" value="USP-like"/>
    <property type="match status" value="1"/>
</dbReference>
<dbReference type="AlphaFoldDB" id="A0A7C4L104"/>
<name>A0A7C4L104_9CHLR</name>
<dbReference type="PANTHER" id="PTHR46268:SF6">
    <property type="entry name" value="UNIVERSAL STRESS PROTEIN UP12"/>
    <property type="match status" value="1"/>
</dbReference>
<evidence type="ECO:0000313" key="3">
    <source>
        <dbReference type="EMBL" id="HGS88302.1"/>
    </source>
</evidence>
<comment type="similarity">
    <text evidence="1">Belongs to the universal stress protein A family.</text>
</comment>
<dbReference type="Pfam" id="PF00582">
    <property type="entry name" value="Usp"/>
    <property type="match status" value="1"/>
</dbReference>
<feature type="domain" description="UspA" evidence="2">
    <location>
        <begin position="133"/>
        <end position="271"/>
    </location>
</feature>
<dbReference type="InterPro" id="IPR006016">
    <property type="entry name" value="UspA"/>
</dbReference>
<dbReference type="InterPro" id="IPR014729">
    <property type="entry name" value="Rossmann-like_a/b/a_fold"/>
</dbReference>
<dbReference type="SUPFAM" id="SSF52402">
    <property type="entry name" value="Adenine nucleotide alpha hydrolases-like"/>
    <property type="match status" value="2"/>
</dbReference>
<evidence type="ECO:0000259" key="2">
    <source>
        <dbReference type="Pfam" id="PF00582"/>
    </source>
</evidence>